<evidence type="ECO:0000313" key="3">
    <source>
        <dbReference type="Proteomes" id="UP001495147"/>
    </source>
</evidence>
<dbReference type="PANTHER" id="PTHR42673">
    <property type="entry name" value="MALEYLACETOACETATE ISOMERASE"/>
    <property type="match status" value="1"/>
</dbReference>
<gene>
    <name evidence="2" type="ORF">ABDJ85_00855</name>
</gene>
<dbReference type="EMBL" id="JBDPZD010000001">
    <property type="protein sequence ID" value="MEO3689998.1"/>
    <property type="molecule type" value="Genomic_DNA"/>
</dbReference>
<dbReference type="PROSITE" id="PS50404">
    <property type="entry name" value="GST_NTER"/>
    <property type="match status" value="1"/>
</dbReference>
<dbReference type="Pfam" id="PF13409">
    <property type="entry name" value="GST_N_2"/>
    <property type="match status" value="1"/>
</dbReference>
<dbReference type="InterPro" id="IPR036282">
    <property type="entry name" value="Glutathione-S-Trfase_C_sf"/>
</dbReference>
<dbReference type="SFLD" id="SFLDS00019">
    <property type="entry name" value="Glutathione_Transferase_(cytos"/>
    <property type="match status" value="1"/>
</dbReference>
<dbReference type="SUPFAM" id="SSF52833">
    <property type="entry name" value="Thioredoxin-like"/>
    <property type="match status" value="1"/>
</dbReference>
<dbReference type="PANTHER" id="PTHR42673:SF4">
    <property type="entry name" value="MALEYLACETOACETATE ISOMERASE"/>
    <property type="match status" value="1"/>
</dbReference>
<reference evidence="2 3" key="1">
    <citation type="submission" date="2024-05" db="EMBL/GenBank/DDBJ databases">
        <title>Roseateles sp. DJS-2-20 16S ribosomal RNA gene Genome sequencing and assembly.</title>
        <authorList>
            <person name="Woo H."/>
        </authorList>
    </citation>
    <scope>NUCLEOTIDE SEQUENCE [LARGE SCALE GENOMIC DNA]</scope>
    <source>
        <strain evidence="2 3">DJS-2-20</strain>
    </source>
</reference>
<keyword evidence="3" id="KW-1185">Reference proteome</keyword>
<accession>A0ABV0FYY8</accession>
<dbReference type="Gene3D" id="1.20.1050.10">
    <property type="match status" value="1"/>
</dbReference>
<feature type="domain" description="GST N-terminal" evidence="1">
    <location>
        <begin position="1"/>
        <end position="85"/>
    </location>
</feature>
<proteinExistence type="predicted"/>
<dbReference type="RefSeq" id="WP_347702836.1">
    <property type="nucleotide sequence ID" value="NZ_JBDPZD010000001.1"/>
</dbReference>
<evidence type="ECO:0000259" key="1">
    <source>
        <dbReference type="PROSITE" id="PS50404"/>
    </source>
</evidence>
<dbReference type="Gene3D" id="3.40.30.10">
    <property type="entry name" value="Glutaredoxin"/>
    <property type="match status" value="1"/>
</dbReference>
<dbReference type="InterPro" id="IPR036249">
    <property type="entry name" value="Thioredoxin-like_sf"/>
</dbReference>
<name>A0ABV0FYY8_9BURK</name>
<dbReference type="CDD" id="cd03194">
    <property type="entry name" value="GST_C_3"/>
    <property type="match status" value="1"/>
</dbReference>
<dbReference type="Proteomes" id="UP001495147">
    <property type="component" value="Unassembled WGS sequence"/>
</dbReference>
<organism evidence="2 3">
    <name type="scientific">Roseateles paludis</name>
    <dbReference type="NCBI Taxonomy" id="3145238"/>
    <lineage>
        <taxon>Bacteria</taxon>
        <taxon>Pseudomonadati</taxon>
        <taxon>Pseudomonadota</taxon>
        <taxon>Betaproteobacteria</taxon>
        <taxon>Burkholderiales</taxon>
        <taxon>Sphaerotilaceae</taxon>
        <taxon>Roseateles</taxon>
    </lineage>
</organism>
<evidence type="ECO:0000313" key="2">
    <source>
        <dbReference type="EMBL" id="MEO3689998.1"/>
    </source>
</evidence>
<sequence>MKLYIGNKNYSSWSMRAGVLLAAFKIPHEAVLLRLDMTPGSAFYETLARITPAARVPVLVEDDGFAVWDTLAIAEYLADRHPELAIWPRDARQRARARSVCAEMHAGFGRLRNVCPMNIEAALPEVGARLMAEDAGLRQDLARIDQLWSEALAASGGPFLFGSFSAADAFFAPVVMRVTRYGLPLSAAAAAYCQAIEAHPAVAAWVLDALKEQDFIPEDEPYRTARA</sequence>
<protein>
    <submittedName>
        <fullName evidence="2">Glutathione S-transferase</fullName>
    </submittedName>
</protein>
<dbReference type="Pfam" id="PF13410">
    <property type="entry name" value="GST_C_2"/>
    <property type="match status" value="1"/>
</dbReference>
<dbReference type="SUPFAM" id="SSF47616">
    <property type="entry name" value="GST C-terminal domain-like"/>
    <property type="match status" value="1"/>
</dbReference>
<dbReference type="InterPro" id="IPR040079">
    <property type="entry name" value="Glutathione_S-Trfase"/>
</dbReference>
<dbReference type="InterPro" id="IPR004045">
    <property type="entry name" value="Glutathione_S-Trfase_N"/>
</dbReference>
<comment type="caution">
    <text evidence="2">The sequence shown here is derived from an EMBL/GenBank/DDBJ whole genome shotgun (WGS) entry which is preliminary data.</text>
</comment>